<feature type="region of interest" description="Disordered" evidence="1">
    <location>
        <begin position="108"/>
        <end position="128"/>
    </location>
</feature>
<evidence type="ECO:0000256" key="2">
    <source>
        <dbReference type="SAM" id="Phobius"/>
    </source>
</evidence>
<feature type="compositionally biased region" description="Basic and acidic residues" evidence="1">
    <location>
        <begin position="117"/>
        <end position="128"/>
    </location>
</feature>
<accession>A0A915BQ36</accession>
<keyword evidence="4" id="KW-1185">Reference proteome</keyword>
<feature type="compositionally biased region" description="Basic and acidic residues" evidence="1">
    <location>
        <begin position="190"/>
        <end position="203"/>
    </location>
</feature>
<proteinExistence type="predicted"/>
<dbReference type="Proteomes" id="UP000887569">
    <property type="component" value="Unplaced"/>
</dbReference>
<feature type="signal peptide" evidence="3">
    <location>
        <begin position="1"/>
        <end position="23"/>
    </location>
</feature>
<keyword evidence="2" id="KW-0472">Membrane</keyword>
<feature type="region of interest" description="Disordered" evidence="1">
    <location>
        <begin position="161"/>
        <end position="227"/>
    </location>
</feature>
<keyword evidence="3" id="KW-0732">Signal</keyword>
<feature type="region of interest" description="Disordered" evidence="1">
    <location>
        <begin position="343"/>
        <end position="373"/>
    </location>
</feature>
<evidence type="ECO:0000256" key="3">
    <source>
        <dbReference type="SAM" id="SignalP"/>
    </source>
</evidence>
<dbReference type="AlphaFoldDB" id="A0A915BQ36"/>
<keyword evidence="2" id="KW-0812">Transmembrane</keyword>
<name>A0A915BQ36_PARUN</name>
<protein>
    <submittedName>
        <fullName evidence="5">Uncharacterized protein</fullName>
    </submittedName>
</protein>
<feature type="transmembrane region" description="Helical" evidence="2">
    <location>
        <begin position="463"/>
        <end position="482"/>
    </location>
</feature>
<dbReference type="WBParaSite" id="PgR051X_g061_t02">
    <property type="protein sequence ID" value="PgR051X_g061_t02"/>
    <property type="gene ID" value="PgR051X_g061"/>
</dbReference>
<sequence length="483" mass="52241">MAMHMLRALPCLLTIVVAHRALALRCRCTTSKGVSECNGYFCDVHGTSDKRAACGAVRVARQTHFACVHIKHTSNDTFCHVIKSATACWCRDVDFCNVDLEAELFDVDEDEEEQEEPFDKESSEEEMPHDTFIITATRLDDMKTVELRTATRFDAIDHLQLTPGTKSIPPSISPDDYLDDYDDEMDGGDEEYHQTDIAGRRSTDSFPSGDQQETTTAPERQHQQADKIANEEQLAAVILKTATLVDYSTPPSATKFAVPLKAEAALPSLETSAPMLTASKTTRSTASAVSISTTTASTRTTTATIPSTTVTISTSTAETATPSTTVTSHPKTAVYRIPSTSISTTTTATTTAHPNTSSETESNELSADDATDENSLAEPRIAYIAVPIAIEKTGEGYDGTLNRRAKAPLTDGWEMIAPGTSAGSGRGAPSPTRIYAQSVPKTVLDKWARHHHYLNSASSRVPAPIHTISLCVLFFLGLFLLVS</sequence>
<organism evidence="4 5">
    <name type="scientific">Parascaris univalens</name>
    <name type="common">Nematode worm</name>
    <dbReference type="NCBI Taxonomy" id="6257"/>
    <lineage>
        <taxon>Eukaryota</taxon>
        <taxon>Metazoa</taxon>
        <taxon>Ecdysozoa</taxon>
        <taxon>Nematoda</taxon>
        <taxon>Chromadorea</taxon>
        <taxon>Rhabditida</taxon>
        <taxon>Spirurina</taxon>
        <taxon>Ascaridomorpha</taxon>
        <taxon>Ascaridoidea</taxon>
        <taxon>Ascarididae</taxon>
        <taxon>Parascaris</taxon>
    </lineage>
</organism>
<reference evidence="5" key="1">
    <citation type="submission" date="2022-11" db="UniProtKB">
        <authorList>
            <consortium name="WormBaseParasite"/>
        </authorList>
    </citation>
    <scope>IDENTIFICATION</scope>
</reference>
<keyword evidence="2" id="KW-1133">Transmembrane helix</keyword>
<feature type="chain" id="PRO_5037678410" evidence="3">
    <location>
        <begin position="24"/>
        <end position="483"/>
    </location>
</feature>
<evidence type="ECO:0000256" key="1">
    <source>
        <dbReference type="SAM" id="MobiDB-lite"/>
    </source>
</evidence>
<evidence type="ECO:0000313" key="5">
    <source>
        <dbReference type="WBParaSite" id="PgR051X_g061_t02"/>
    </source>
</evidence>
<evidence type="ECO:0000313" key="4">
    <source>
        <dbReference type="Proteomes" id="UP000887569"/>
    </source>
</evidence>
<feature type="compositionally biased region" description="Polar residues" evidence="1">
    <location>
        <begin position="204"/>
        <end position="218"/>
    </location>
</feature>
<feature type="compositionally biased region" description="Low complexity" evidence="1">
    <location>
        <begin position="343"/>
        <end position="364"/>
    </location>
</feature>
<feature type="compositionally biased region" description="Acidic residues" evidence="1">
    <location>
        <begin position="176"/>
        <end position="189"/>
    </location>
</feature>